<evidence type="ECO:0000256" key="1">
    <source>
        <dbReference type="SAM" id="Phobius"/>
    </source>
</evidence>
<sequence>MLRIGLFLAFLVVPVLEIWVLIQVGSVIGGWNTVGLLIAGGLLGAWLMRREGRRAWAALQSAIRSGRQCDRELADSALVMAGGALLLAPGFLSDVFGLFFILPVTRPIARRWLAWFLGRRVRSLAARSPYGPLLDHTGGFGDRFGGPFGGTGAAGGSGSRAGHARVVHGEVITDDGETARGGDGDRPAIR</sequence>
<proteinExistence type="predicted"/>
<evidence type="ECO:0000313" key="2">
    <source>
        <dbReference type="EMBL" id="MFC0863702.1"/>
    </source>
</evidence>
<name>A0ABV6U5F9_9ACTN</name>
<dbReference type="EMBL" id="JBHMQT010000033">
    <property type="protein sequence ID" value="MFC0863702.1"/>
    <property type="molecule type" value="Genomic_DNA"/>
</dbReference>
<keyword evidence="3" id="KW-1185">Reference proteome</keyword>
<dbReference type="RefSeq" id="WP_394301842.1">
    <property type="nucleotide sequence ID" value="NZ_JBHMQT010000033.1"/>
</dbReference>
<dbReference type="PANTHER" id="PTHR35335">
    <property type="entry name" value="UPF0716 PROTEIN FXSA"/>
    <property type="match status" value="1"/>
</dbReference>
<gene>
    <name evidence="2" type="ORF">ACFHYQ_15475</name>
</gene>
<dbReference type="PANTHER" id="PTHR35335:SF1">
    <property type="entry name" value="UPF0716 PROTEIN FXSA"/>
    <property type="match status" value="1"/>
</dbReference>
<organism evidence="2 3">
    <name type="scientific">Sphaerimonospora cavernae</name>
    <dbReference type="NCBI Taxonomy" id="1740611"/>
    <lineage>
        <taxon>Bacteria</taxon>
        <taxon>Bacillati</taxon>
        <taxon>Actinomycetota</taxon>
        <taxon>Actinomycetes</taxon>
        <taxon>Streptosporangiales</taxon>
        <taxon>Streptosporangiaceae</taxon>
        <taxon>Sphaerimonospora</taxon>
    </lineage>
</organism>
<feature type="transmembrane region" description="Helical" evidence="1">
    <location>
        <begin position="5"/>
        <end position="22"/>
    </location>
</feature>
<keyword evidence="1" id="KW-0812">Transmembrane</keyword>
<accession>A0ABV6U5F9</accession>
<evidence type="ECO:0000313" key="3">
    <source>
        <dbReference type="Proteomes" id="UP001589870"/>
    </source>
</evidence>
<protein>
    <submittedName>
        <fullName evidence="2">FxsA family protein</fullName>
    </submittedName>
</protein>
<dbReference type="Pfam" id="PF04186">
    <property type="entry name" value="FxsA"/>
    <property type="match status" value="1"/>
</dbReference>
<dbReference type="Proteomes" id="UP001589870">
    <property type="component" value="Unassembled WGS sequence"/>
</dbReference>
<keyword evidence="1" id="KW-1133">Transmembrane helix</keyword>
<feature type="transmembrane region" description="Helical" evidence="1">
    <location>
        <begin position="28"/>
        <end position="48"/>
    </location>
</feature>
<keyword evidence="1" id="KW-0472">Membrane</keyword>
<dbReference type="NCBIfam" id="NF008528">
    <property type="entry name" value="PRK11463.1-2"/>
    <property type="match status" value="1"/>
</dbReference>
<reference evidence="2 3" key="1">
    <citation type="submission" date="2024-09" db="EMBL/GenBank/DDBJ databases">
        <authorList>
            <person name="Sun Q."/>
            <person name="Mori K."/>
        </authorList>
    </citation>
    <scope>NUCLEOTIDE SEQUENCE [LARGE SCALE GENOMIC DNA]</scope>
    <source>
        <strain evidence="2 3">TBRC 1851</strain>
    </source>
</reference>
<comment type="caution">
    <text evidence="2">The sequence shown here is derived from an EMBL/GenBank/DDBJ whole genome shotgun (WGS) entry which is preliminary data.</text>
</comment>
<dbReference type="InterPro" id="IPR007313">
    <property type="entry name" value="FxsA"/>
</dbReference>
<feature type="transmembrane region" description="Helical" evidence="1">
    <location>
        <begin position="77"/>
        <end position="102"/>
    </location>
</feature>